<dbReference type="eggNOG" id="COG0670">
    <property type="taxonomic scope" value="Bacteria"/>
</dbReference>
<evidence type="ECO:0000313" key="8">
    <source>
        <dbReference type="Proteomes" id="UP000051658"/>
    </source>
</evidence>
<dbReference type="PANTHER" id="PTHR23291:SF50">
    <property type="entry name" value="PROTEIN LIFEGUARD 4"/>
    <property type="match status" value="1"/>
</dbReference>
<gene>
    <name evidence="7" type="ORF">IV74_GL001639</name>
</gene>
<feature type="transmembrane region" description="Helical" evidence="6">
    <location>
        <begin position="109"/>
        <end position="129"/>
    </location>
</feature>
<evidence type="ECO:0000256" key="5">
    <source>
        <dbReference type="ARBA" id="ARBA00023136"/>
    </source>
</evidence>
<evidence type="ECO:0000256" key="4">
    <source>
        <dbReference type="ARBA" id="ARBA00022989"/>
    </source>
</evidence>
<accession>A0A0R2HYW5</accession>
<keyword evidence="5 6" id="KW-0472">Membrane</keyword>
<evidence type="ECO:0000256" key="6">
    <source>
        <dbReference type="RuleBase" id="RU004379"/>
    </source>
</evidence>
<comment type="similarity">
    <text evidence="2 6">Belongs to the BI1 family.</text>
</comment>
<organism evidence="7 8">
    <name type="scientific">Carnobacterium divergens DSM 20623</name>
    <dbReference type="NCBI Taxonomy" id="1449336"/>
    <lineage>
        <taxon>Bacteria</taxon>
        <taxon>Bacillati</taxon>
        <taxon>Bacillota</taxon>
        <taxon>Bacilli</taxon>
        <taxon>Lactobacillales</taxon>
        <taxon>Carnobacteriaceae</taxon>
        <taxon>Carnobacterium</taxon>
    </lineage>
</organism>
<dbReference type="AlphaFoldDB" id="A0A0R2HYW5"/>
<keyword evidence="4 6" id="KW-1133">Transmembrane helix</keyword>
<feature type="transmembrane region" description="Helical" evidence="6">
    <location>
        <begin position="44"/>
        <end position="67"/>
    </location>
</feature>
<dbReference type="Proteomes" id="UP000051658">
    <property type="component" value="Unassembled WGS sequence"/>
</dbReference>
<dbReference type="CDD" id="cd10432">
    <property type="entry name" value="BI-1-like_bacterial"/>
    <property type="match status" value="1"/>
</dbReference>
<feature type="transmembrane region" description="Helical" evidence="6">
    <location>
        <begin position="164"/>
        <end position="182"/>
    </location>
</feature>
<feature type="transmembrane region" description="Helical" evidence="6">
    <location>
        <begin position="79"/>
        <end position="103"/>
    </location>
</feature>
<feature type="transmembrane region" description="Helical" evidence="6">
    <location>
        <begin position="20"/>
        <end position="38"/>
    </location>
</feature>
<keyword evidence="8" id="KW-1185">Reference proteome</keyword>
<protein>
    <submittedName>
        <fullName evidence="7">Integral inner membrane protein</fullName>
    </submittedName>
</protein>
<proteinExistence type="inferred from homology"/>
<sequence length="230" mass="24857">MQNQRREVATEGMSRFFATVYGYMTLGLALSGVTAFYASQSPIIMKFVYGSPFGLIALVILELFLVFKLASNGKKLRSVGSSIVGFIAFSIVNGVLLSSIFLVYNLGSIASAFMITAGTFAGMSFVGFVTKKDMSSFGGQLRGALIGLIIATVVNGFILKSGPADFVLSIITVLIFIGFTAYDTQKLKQIYMHYQDQETLGSIAISGALSLYLDFINIFLSILRIFGGRD</sequence>
<evidence type="ECO:0000256" key="3">
    <source>
        <dbReference type="ARBA" id="ARBA00022692"/>
    </source>
</evidence>
<reference evidence="7 8" key="1">
    <citation type="journal article" date="2015" name="Genome Announc.">
        <title>Expanding the biotechnology potential of lactobacilli through comparative genomics of 213 strains and associated genera.</title>
        <authorList>
            <person name="Sun Z."/>
            <person name="Harris H.M."/>
            <person name="McCann A."/>
            <person name="Guo C."/>
            <person name="Argimon S."/>
            <person name="Zhang W."/>
            <person name="Yang X."/>
            <person name="Jeffery I.B."/>
            <person name="Cooney J.C."/>
            <person name="Kagawa T.F."/>
            <person name="Liu W."/>
            <person name="Song Y."/>
            <person name="Salvetti E."/>
            <person name="Wrobel A."/>
            <person name="Rasinkangas P."/>
            <person name="Parkhill J."/>
            <person name="Rea M.C."/>
            <person name="O'Sullivan O."/>
            <person name="Ritari J."/>
            <person name="Douillard F.P."/>
            <person name="Paul Ross R."/>
            <person name="Yang R."/>
            <person name="Briner A.E."/>
            <person name="Felis G.E."/>
            <person name="de Vos W.M."/>
            <person name="Barrangou R."/>
            <person name="Klaenhammer T.R."/>
            <person name="Caufield P.W."/>
            <person name="Cui Y."/>
            <person name="Zhang H."/>
            <person name="O'Toole P.W."/>
        </authorList>
    </citation>
    <scope>NUCLEOTIDE SEQUENCE [LARGE SCALE GENOMIC DNA]</scope>
    <source>
        <strain evidence="7 8">DSM 20623</strain>
    </source>
</reference>
<evidence type="ECO:0000313" key="7">
    <source>
        <dbReference type="EMBL" id="KRN57691.1"/>
    </source>
</evidence>
<keyword evidence="3 6" id="KW-0812">Transmembrane</keyword>
<dbReference type="GO" id="GO:0005886">
    <property type="term" value="C:plasma membrane"/>
    <property type="evidence" value="ECO:0007669"/>
    <property type="project" value="TreeGrafter"/>
</dbReference>
<comment type="subcellular location">
    <subcellularLocation>
        <location evidence="1">Membrane</location>
        <topology evidence="1">Multi-pass membrane protein</topology>
    </subcellularLocation>
</comment>
<dbReference type="EMBL" id="JQBS01000003">
    <property type="protein sequence ID" value="KRN57691.1"/>
    <property type="molecule type" value="Genomic_DNA"/>
</dbReference>
<evidence type="ECO:0000256" key="1">
    <source>
        <dbReference type="ARBA" id="ARBA00004141"/>
    </source>
</evidence>
<dbReference type="PATRIC" id="fig|1449336.4.peg.1672"/>
<dbReference type="GeneID" id="89588076"/>
<dbReference type="RefSeq" id="WP_034571595.1">
    <property type="nucleotide sequence ID" value="NZ_JQBS01000003.1"/>
</dbReference>
<dbReference type="InterPro" id="IPR006214">
    <property type="entry name" value="Bax_inhibitor_1-related"/>
</dbReference>
<feature type="transmembrane region" description="Helical" evidence="6">
    <location>
        <begin position="141"/>
        <end position="158"/>
    </location>
</feature>
<name>A0A0R2HYW5_CARDV</name>
<feature type="transmembrane region" description="Helical" evidence="6">
    <location>
        <begin position="203"/>
        <end position="226"/>
    </location>
</feature>
<comment type="caution">
    <text evidence="7">The sequence shown here is derived from an EMBL/GenBank/DDBJ whole genome shotgun (WGS) entry which is preliminary data.</text>
</comment>
<evidence type="ECO:0000256" key="2">
    <source>
        <dbReference type="ARBA" id="ARBA00010350"/>
    </source>
</evidence>
<dbReference type="Pfam" id="PF01027">
    <property type="entry name" value="Bax1-I"/>
    <property type="match status" value="1"/>
</dbReference>
<dbReference type="PANTHER" id="PTHR23291">
    <property type="entry name" value="BAX INHIBITOR-RELATED"/>
    <property type="match status" value="1"/>
</dbReference>